<comment type="pathway">
    <text evidence="1 10">Isoprenoid biosynthesis; dimethylallyl diphosphate biosynthesis; dimethylallyl diphosphate from isopentenyl diphosphate: step 1/1.</text>
</comment>
<comment type="caution">
    <text evidence="13">The sequence shown here is derived from an EMBL/GenBank/DDBJ whole genome shotgun (WGS) entry which is preliminary data.</text>
</comment>
<evidence type="ECO:0000256" key="3">
    <source>
        <dbReference type="ARBA" id="ARBA00012057"/>
    </source>
</evidence>
<dbReference type="PANTHER" id="PTHR10885">
    <property type="entry name" value="ISOPENTENYL-DIPHOSPHATE DELTA-ISOMERASE"/>
    <property type="match status" value="1"/>
</dbReference>
<evidence type="ECO:0000256" key="5">
    <source>
        <dbReference type="ARBA" id="ARBA00022723"/>
    </source>
</evidence>
<keyword evidence="6 10" id="KW-0460">Magnesium</keyword>
<keyword evidence="9 10" id="KW-0413">Isomerase</keyword>
<feature type="binding site" evidence="10">
    <location>
        <position position="67"/>
    </location>
    <ligand>
        <name>Mn(2+)</name>
        <dbReference type="ChEBI" id="CHEBI:29035"/>
    </ligand>
</feature>
<evidence type="ECO:0000256" key="2">
    <source>
        <dbReference type="ARBA" id="ARBA00007579"/>
    </source>
</evidence>
<comment type="function">
    <text evidence="10">Catalyzes the 1,3-allylic rearrangement of the homoallylic substrate isopentenyl (IPP) to its highly electrophilic allylic isomer, dimethylallyl diphosphate (DMAPP).</text>
</comment>
<comment type="subcellular location">
    <subcellularLocation>
        <location evidence="10">Cytoplasm</location>
    </subcellularLocation>
</comment>
<feature type="binding site" evidence="10">
    <location>
        <position position="112"/>
    </location>
    <ligand>
        <name>Mn(2+)</name>
        <dbReference type="ChEBI" id="CHEBI:29035"/>
    </ligand>
</feature>
<evidence type="ECO:0000256" key="1">
    <source>
        <dbReference type="ARBA" id="ARBA00004826"/>
    </source>
</evidence>
<dbReference type="GO" id="GO:0009240">
    <property type="term" value="P:isopentenyl diphosphate biosynthetic process"/>
    <property type="evidence" value="ECO:0007669"/>
    <property type="project" value="TreeGrafter"/>
</dbReference>
<dbReference type="EC" id="5.3.3.2" evidence="3 10"/>
<dbReference type="CDD" id="cd02885">
    <property type="entry name" value="NUDIX_IPP_Isomerase"/>
    <property type="match status" value="1"/>
</dbReference>
<feature type="domain" description="Nudix hydrolase" evidence="12">
    <location>
        <begin position="28"/>
        <end position="160"/>
    </location>
</feature>
<dbReference type="HAMAP" id="MF_00202">
    <property type="entry name" value="Idi"/>
    <property type="match status" value="1"/>
</dbReference>
<dbReference type="EMBL" id="LOWA01000023">
    <property type="protein sequence ID" value="KVE28127.1"/>
    <property type="molecule type" value="Genomic_DNA"/>
</dbReference>
<evidence type="ECO:0000259" key="12">
    <source>
        <dbReference type="PROSITE" id="PS51462"/>
    </source>
</evidence>
<evidence type="ECO:0000256" key="6">
    <source>
        <dbReference type="ARBA" id="ARBA00022842"/>
    </source>
</evidence>
<keyword evidence="4 10" id="KW-0963">Cytoplasm</keyword>
<evidence type="ECO:0000256" key="10">
    <source>
        <dbReference type="HAMAP-Rule" id="MF_00202"/>
    </source>
</evidence>
<dbReference type="NCBIfam" id="TIGR02150">
    <property type="entry name" value="IPP_isom_1"/>
    <property type="match status" value="1"/>
</dbReference>
<comment type="cofactor">
    <cofactor evidence="10">
        <name>Mg(2+)</name>
        <dbReference type="ChEBI" id="CHEBI:18420"/>
    </cofactor>
    <text evidence="10">Binds 1 Mg(2+) ion per subunit. The magnesium ion binds only when substrate is bound.</text>
</comment>
<dbReference type="SUPFAM" id="SSF55811">
    <property type="entry name" value="Nudix"/>
    <property type="match status" value="1"/>
</dbReference>
<feature type="binding site" evidence="10">
    <location>
        <position position="30"/>
    </location>
    <ligand>
        <name>Mn(2+)</name>
        <dbReference type="ChEBI" id="CHEBI:29035"/>
    </ligand>
</feature>
<gene>
    <name evidence="10" type="primary">idi</name>
    <name evidence="13" type="ORF">WS67_09825</name>
</gene>
<dbReference type="GO" id="GO:0046872">
    <property type="term" value="F:metal ion binding"/>
    <property type="evidence" value="ECO:0007669"/>
    <property type="project" value="UniProtKB-KW"/>
</dbReference>
<evidence type="ECO:0000256" key="8">
    <source>
        <dbReference type="ARBA" id="ARBA00023229"/>
    </source>
</evidence>
<dbReference type="PANTHER" id="PTHR10885:SF0">
    <property type="entry name" value="ISOPENTENYL-DIPHOSPHATE DELTA-ISOMERASE"/>
    <property type="match status" value="1"/>
</dbReference>
<comment type="similarity">
    <text evidence="2 10">Belongs to the IPP isomerase type 1 family.</text>
</comment>
<dbReference type="AlphaFoldDB" id="A0A103E4C8"/>
<evidence type="ECO:0000256" key="9">
    <source>
        <dbReference type="ARBA" id="ARBA00023235"/>
    </source>
</evidence>
<dbReference type="NCBIfam" id="NF002995">
    <property type="entry name" value="PRK03759.1"/>
    <property type="match status" value="1"/>
</dbReference>
<proteinExistence type="inferred from homology"/>
<dbReference type="InterPro" id="IPR015797">
    <property type="entry name" value="NUDIX_hydrolase-like_dom_sf"/>
</dbReference>
<dbReference type="PROSITE" id="PS51462">
    <property type="entry name" value="NUDIX"/>
    <property type="match status" value="1"/>
</dbReference>
<dbReference type="PIRSF" id="PIRSF018427">
    <property type="entry name" value="Isopntndiph_ism"/>
    <property type="match status" value="1"/>
</dbReference>
<dbReference type="GO" id="GO:0004452">
    <property type="term" value="F:isopentenyl-diphosphate delta-isomerase activity"/>
    <property type="evidence" value="ECO:0007669"/>
    <property type="project" value="UniProtKB-UniRule"/>
</dbReference>
<protein>
    <recommendedName>
        <fullName evidence="3 10">Isopentenyl-diphosphate Delta-isomerase</fullName>
        <shortName evidence="10">IPP isomerase</shortName>
        <ecNumber evidence="3 10">5.3.3.2</ecNumber>
    </recommendedName>
    <alternativeName>
        <fullName evidence="10">IPP:DMAPP isomerase</fullName>
    </alternativeName>
    <alternativeName>
        <fullName evidence="10">Isopentenyl pyrophosphate isomerase</fullName>
    </alternativeName>
</protein>
<comment type="cofactor">
    <cofactor evidence="10">
        <name>Mn(2+)</name>
        <dbReference type="ChEBI" id="CHEBI:29035"/>
    </cofactor>
    <text evidence="10">Binds 1 Mn(2+) ion per subunit.</text>
</comment>
<evidence type="ECO:0000256" key="11">
    <source>
        <dbReference type="PIRSR" id="PIRSR018427-1"/>
    </source>
</evidence>
<dbReference type="GO" id="GO:0005737">
    <property type="term" value="C:cytoplasm"/>
    <property type="evidence" value="ECO:0007669"/>
    <property type="project" value="UniProtKB-SubCell"/>
</dbReference>
<keyword evidence="7 10" id="KW-0464">Manganese</keyword>
<dbReference type="UniPathway" id="UPA00059">
    <property type="reaction ID" value="UER00104"/>
</dbReference>
<sequence length="196" mass="22317">MDEMLILVDRNDKPLGFDTKTRIHQIGALHRAFSIFIFDHQNRLLLQRRALRKYHSAGLWSNSCCGHPRHGEELEAAVSRRLREEMGVDCQMRKVTALTYRAELPNGLIEHEYDHIFAGILEGEPTANPDEVADWQWIPIDQVLDLVECQPHDCTVWFREILGRARTEGLAQWRTISGSGSSLPAGGVPLSREVSH</sequence>
<evidence type="ECO:0000313" key="14">
    <source>
        <dbReference type="Proteomes" id="UP000062788"/>
    </source>
</evidence>
<organism evidence="13 14">
    <name type="scientific">Burkholderia singularis</name>
    <dbReference type="NCBI Taxonomy" id="1503053"/>
    <lineage>
        <taxon>Bacteria</taxon>
        <taxon>Pseudomonadati</taxon>
        <taxon>Pseudomonadota</taxon>
        <taxon>Betaproteobacteria</taxon>
        <taxon>Burkholderiales</taxon>
        <taxon>Burkholderiaceae</taxon>
        <taxon>Burkholderia</taxon>
        <taxon>pseudomallei group</taxon>
    </lineage>
</organism>
<dbReference type="Pfam" id="PF00293">
    <property type="entry name" value="NUDIX"/>
    <property type="match status" value="1"/>
</dbReference>
<evidence type="ECO:0000313" key="13">
    <source>
        <dbReference type="EMBL" id="KVE28127.1"/>
    </source>
</evidence>
<name>A0A103E4C8_9BURK</name>
<dbReference type="Gene3D" id="3.90.79.10">
    <property type="entry name" value="Nucleoside Triphosphate Pyrophosphohydrolase"/>
    <property type="match status" value="1"/>
</dbReference>
<keyword evidence="14" id="KW-1185">Reference proteome</keyword>
<feature type="binding site" evidence="10">
    <location>
        <position position="85"/>
    </location>
    <ligand>
        <name>Mg(2+)</name>
        <dbReference type="ChEBI" id="CHEBI:18420"/>
    </ligand>
</feature>
<evidence type="ECO:0000256" key="7">
    <source>
        <dbReference type="ARBA" id="ARBA00023211"/>
    </source>
</evidence>
<dbReference type="InterPro" id="IPR011876">
    <property type="entry name" value="IsopentenylPP_isomerase_typ1"/>
</dbReference>
<evidence type="ECO:0000256" key="4">
    <source>
        <dbReference type="ARBA" id="ARBA00022490"/>
    </source>
</evidence>
<feature type="active site" evidence="10 11">
    <location>
        <position position="112"/>
    </location>
</feature>
<feature type="binding site" evidence="10">
    <location>
        <position position="110"/>
    </location>
    <ligand>
        <name>Mn(2+)</name>
        <dbReference type="ChEBI" id="CHEBI:29035"/>
    </ligand>
</feature>
<feature type="binding site" evidence="10">
    <location>
        <position position="24"/>
    </location>
    <ligand>
        <name>Mn(2+)</name>
        <dbReference type="ChEBI" id="CHEBI:29035"/>
    </ligand>
</feature>
<dbReference type="GO" id="GO:0050992">
    <property type="term" value="P:dimethylallyl diphosphate biosynthetic process"/>
    <property type="evidence" value="ECO:0007669"/>
    <property type="project" value="UniProtKB-UniRule"/>
</dbReference>
<dbReference type="InterPro" id="IPR056375">
    <property type="entry name" value="Idi_bact"/>
</dbReference>
<dbReference type="InterPro" id="IPR000086">
    <property type="entry name" value="NUDIX_hydrolase_dom"/>
</dbReference>
<keyword evidence="8 10" id="KW-0414">Isoprene biosynthesis</keyword>
<dbReference type="OrthoDB" id="9809458at2"/>
<keyword evidence="5 10" id="KW-0479">Metal-binding</keyword>
<accession>A0A103E4C8</accession>
<feature type="active site" evidence="10 11">
    <location>
        <position position="65"/>
    </location>
</feature>
<comment type="catalytic activity">
    <reaction evidence="10">
        <text>isopentenyl diphosphate = dimethylallyl diphosphate</text>
        <dbReference type="Rhea" id="RHEA:23284"/>
        <dbReference type="ChEBI" id="CHEBI:57623"/>
        <dbReference type="ChEBI" id="CHEBI:128769"/>
        <dbReference type="EC" id="5.3.3.2"/>
    </reaction>
</comment>
<reference evidence="13 14" key="1">
    <citation type="submission" date="2015-11" db="EMBL/GenBank/DDBJ databases">
        <title>Expanding the genomic diversity of Burkholderia species for the development of highly accurate diagnostics.</title>
        <authorList>
            <person name="Sahl J."/>
            <person name="Keim P."/>
            <person name="Wagner D."/>
        </authorList>
    </citation>
    <scope>NUCLEOTIDE SEQUENCE [LARGE SCALE GENOMIC DNA]</scope>
    <source>
        <strain evidence="13 14">TSV85</strain>
    </source>
</reference>
<dbReference type="Proteomes" id="UP000062788">
    <property type="component" value="Unassembled WGS sequence"/>
</dbReference>